<dbReference type="GO" id="GO:0048038">
    <property type="term" value="F:quinone binding"/>
    <property type="evidence" value="ECO:0007669"/>
    <property type="project" value="UniProtKB-KW"/>
</dbReference>
<evidence type="ECO:0000313" key="8">
    <source>
        <dbReference type="EMBL" id="BCL61162.1"/>
    </source>
</evidence>
<feature type="transmembrane region" description="Helical" evidence="5">
    <location>
        <begin position="32"/>
        <end position="56"/>
    </location>
</feature>
<dbReference type="PANTHER" id="PTHR22773">
    <property type="entry name" value="NADH DEHYDROGENASE"/>
    <property type="match status" value="1"/>
</dbReference>
<comment type="similarity">
    <text evidence="5">Belongs to the complex I subunit 2 family.</text>
</comment>
<feature type="transmembrane region" description="Helical" evidence="5">
    <location>
        <begin position="359"/>
        <end position="382"/>
    </location>
</feature>
<evidence type="ECO:0000259" key="7">
    <source>
        <dbReference type="Pfam" id="PF00361"/>
    </source>
</evidence>
<keyword evidence="2 5" id="KW-0812">Transmembrane</keyword>
<dbReference type="HAMAP" id="MF_00445">
    <property type="entry name" value="NDH1_NuoN_1"/>
    <property type="match status" value="1"/>
</dbReference>
<keyword evidence="3 5" id="KW-1133">Transmembrane helix</keyword>
<dbReference type="EC" id="7.1.1.-" evidence="5"/>
<evidence type="ECO:0000256" key="5">
    <source>
        <dbReference type="HAMAP-Rule" id="MF_00445"/>
    </source>
</evidence>
<dbReference type="GO" id="GO:0042773">
    <property type="term" value="P:ATP synthesis coupled electron transport"/>
    <property type="evidence" value="ECO:0007669"/>
    <property type="project" value="InterPro"/>
</dbReference>
<feature type="transmembrane region" description="Helical" evidence="5">
    <location>
        <begin position="265"/>
        <end position="283"/>
    </location>
</feature>
<feature type="transmembrane region" description="Helical" evidence="5">
    <location>
        <begin position="102"/>
        <end position="133"/>
    </location>
</feature>
<feature type="transmembrane region" description="Helical" evidence="5">
    <location>
        <begin position="196"/>
        <end position="221"/>
    </location>
</feature>
<evidence type="ECO:0000313" key="9">
    <source>
        <dbReference type="Proteomes" id="UP000826725"/>
    </source>
</evidence>
<dbReference type="NCBIfam" id="TIGR01770">
    <property type="entry name" value="NDH_I_N"/>
    <property type="match status" value="1"/>
</dbReference>
<feature type="transmembrane region" description="Helical" evidence="5">
    <location>
        <begin position="435"/>
        <end position="454"/>
    </location>
</feature>
<dbReference type="KEGG" id="dbk:DGMP_18550"/>
<dbReference type="EMBL" id="AP024086">
    <property type="protein sequence ID" value="BCL61162.1"/>
    <property type="molecule type" value="Genomic_DNA"/>
</dbReference>
<dbReference type="GO" id="GO:0008137">
    <property type="term" value="F:NADH dehydrogenase (ubiquinone) activity"/>
    <property type="evidence" value="ECO:0007669"/>
    <property type="project" value="InterPro"/>
</dbReference>
<evidence type="ECO:0000256" key="3">
    <source>
        <dbReference type="ARBA" id="ARBA00022989"/>
    </source>
</evidence>
<feature type="transmembrane region" description="Helical" evidence="5">
    <location>
        <begin position="154"/>
        <end position="176"/>
    </location>
</feature>
<feature type="transmembrane region" description="Helical" evidence="5">
    <location>
        <begin position="290"/>
        <end position="311"/>
    </location>
</feature>
<feature type="transmembrane region" description="Helical" evidence="5">
    <location>
        <begin position="317"/>
        <end position="339"/>
    </location>
</feature>
<sequence length="470" mass="51022">MLFFPELTLLGAGLILFVFSLGKPERNSTRKVALILSAVTLGGSLLSMGADGSLFYDSYRVNFFSQLFKTLIALATFIVLAFSDKGVGINKNILPEYYLFLFMSVLGLMMLVSSVELISIFVSLELSSFAVYLMVPMRKSGKNMGRQSEAGIKYLLYGVMATGFMLYGMSYIYGLTGSTHLTEILARISQMYDQPAAVVAILLVLTGFFYKLGLFPLHFWVPDVYEGASNETTAFIAAVPKLAAVALLIRFVSLVTPDGEVLTKALMVCAILSMFYGNLSALVQTDIKRLLGFSGISHAGFVLLGLLTFQITGFATAFYYIIGYSFMNLACFLVICTVAGDGQNIAIDDLTGLHKRAPLLALTLTIGLFALAGIPPFVGFTGKFMLLVGALNKGHLVLVILAAFNTAIAIYYYLSIVRVTFCTDDEQRETIIPGRLHSILCIALILIIAIMGIIPGKFIALTTSAVQTII</sequence>
<protein>
    <recommendedName>
        <fullName evidence="5">NADH-quinone oxidoreductase subunit N</fullName>
        <ecNumber evidence="5">7.1.1.-</ecNumber>
    </recommendedName>
    <alternativeName>
        <fullName evidence="5">NADH dehydrogenase I subunit N</fullName>
    </alternativeName>
    <alternativeName>
        <fullName evidence="5">NDH-1 subunit N</fullName>
    </alternativeName>
</protein>
<keyword evidence="9" id="KW-1185">Reference proteome</keyword>
<accession>A0A8D5JM29</accession>
<comment type="catalytic activity">
    <reaction evidence="5">
        <text>a quinone + NADH + 5 H(+)(in) = a quinol + NAD(+) + 4 H(+)(out)</text>
        <dbReference type="Rhea" id="RHEA:57888"/>
        <dbReference type="ChEBI" id="CHEBI:15378"/>
        <dbReference type="ChEBI" id="CHEBI:24646"/>
        <dbReference type="ChEBI" id="CHEBI:57540"/>
        <dbReference type="ChEBI" id="CHEBI:57945"/>
        <dbReference type="ChEBI" id="CHEBI:132124"/>
    </reaction>
</comment>
<gene>
    <name evidence="5 8" type="primary">nuoN</name>
    <name evidence="8" type="ORF">DGMP_18550</name>
</gene>
<dbReference type="GO" id="GO:0005886">
    <property type="term" value="C:plasma membrane"/>
    <property type="evidence" value="ECO:0007669"/>
    <property type="project" value="UniProtKB-SubCell"/>
</dbReference>
<dbReference type="Proteomes" id="UP000826725">
    <property type="component" value="Chromosome"/>
</dbReference>
<keyword evidence="5" id="KW-0813">Transport</keyword>
<comment type="function">
    <text evidence="5">NDH-1 shuttles electrons from NADH, via FMN and iron-sulfur (Fe-S) centers, to quinones in the respiratory chain. The immediate electron acceptor for the enzyme in this species is believed to be ubiquinone. Couples the redox reaction to proton translocation (for every two electrons transferred, four hydrogen ions are translocated across the cytoplasmic membrane), and thus conserves the redox energy in a proton gradient.</text>
</comment>
<keyword evidence="5" id="KW-1003">Cell membrane</keyword>
<feature type="transmembrane region" description="Helical" evidence="5">
    <location>
        <begin position="394"/>
        <end position="414"/>
    </location>
</feature>
<dbReference type="AlphaFoldDB" id="A0A8D5JM29"/>
<feature type="transmembrane region" description="Helical" evidence="5">
    <location>
        <begin position="63"/>
        <end position="82"/>
    </location>
</feature>
<dbReference type="InterPro" id="IPR001750">
    <property type="entry name" value="ND/Mrp_TM"/>
</dbReference>
<organism evidence="8 9">
    <name type="scientific">Desulfomarina profundi</name>
    <dbReference type="NCBI Taxonomy" id="2772557"/>
    <lineage>
        <taxon>Bacteria</taxon>
        <taxon>Pseudomonadati</taxon>
        <taxon>Thermodesulfobacteriota</taxon>
        <taxon>Desulfobulbia</taxon>
        <taxon>Desulfobulbales</taxon>
        <taxon>Desulfobulbaceae</taxon>
        <taxon>Desulfomarina</taxon>
    </lineage>
</organism>
<keyword evidence="4 5" id="KW-0472">Membrane</keyword>
<keyword evidence="5" id="KW-0874">Quinone</keyword>
<proteinExistence type="inferred from homology"/>
<comment type="subunit">
    <text evidence="5">NDH-1 is composed of 14 different subunits. Subunits NuoA, H, J, K, L, M, N constitute the membrane sector of the complex.</text>
</comment>
<dbReference type="Pfam" id="PF00361">
    <property type="entry name" value="Proton_antipo_M"/>
    <property type="match status" value="1"/>
</dbReference>
<evidence type="ECO:0000256" key="2">
    <source>
        <dbReference type="ARBA" id="ARBA00022692"/>
    </source>
</evidence>
<keyword evidence="5" id="KW-0830">Ubiquinone</keyword>
<dbReference type="RefSeq" id="WP_228857200.1">
    <property type="nucleotide sequence ID" value="NZ_AP024086.1"/>
</dbReference>
<evidence type="ECO:0000256" key="1">
    <source>
        <dbReference type="ARBA" id="ARBA00004127"/>
    </source>
</evidence>
<keyword evidence="5" id="KW-0520">NAD</keyword>
<evidence type="ECO:0000256" key="4">
    <source>
        <dbReference type="ARBA" id="ARBA00023136"/>
    </source>
</evidence>
<dbReference type="GO" id="GO:0012505">
    <property type="term" value="C:endomembrane system"/>
    <property type="evidence" value="ECO:0007669"/>
    <property type="project" value="UniProtKB-SubCell"/>
</dbReference>
<dbReference type="InterPro" id="IPR010096">
    <property type="entry name" value="NADH-Q_OxRdtase_suN/2"/>
</dbReference>
<reference evidence="8" key="1">
    <citation type="submission" date="2020-09" db="EMBL/GenBank/DDBJ databases">
        <title>Desulfogranum mesoprofundum gen. nov., sp. nov., a novel mesophilic, sulfate-reducing chemolithoautotroph isolated from a deep-sea hydrothermal vent chimney in the Suiyo Seamount.</title>
        <authorList>
            <person name="Hashimoto Y."/>
            <person name="Nakagawa S."/>
        </authorList>
    </citation>
    <scope>NUCLEOTIDE SEQUENCE</scope>
    <source>
        <strain evidence="8">KT2</strain>
    </source>
</reference>
<evidence type="ECO:0000256" key="6">
    <source>
        <dbReference type="RuleBase" id="RU000320"/>
    </source>
</evidence>
<feature type="transmembrane region" description="Helical" evidence="5">
    <location>
        <begin position="233"/>
        <end position="253"/>
    </location>
</feature>
<comment type="subcellular location">
    <subcellularLocation>
        <location evidence="5">Cell membrane</location>
        <topology evidence="5">Multi-pass membrane protein</topology>
    </subcellularLocation>
    <subcellularLocation>
        <location evidence="1">Endomembrane system</location>
        <topology evidence="1">Multi-pass membrane protein</topology>
    </subcellularLocation>
    <subcellularLocation>
        <location evidence="6">Membrane</location>
        <topology evidence="6">Multi-pass membrane protein</topology>
    </subcellularLocation>
</comment>
<feature type="domain" description="NADH:quinone oxidoreductase/Mrp antiporter transmembrane" evidence="7">
    <location>
        <begin position="115"/>
        <end position="408"/>
    </location>
</feature>
<keyword evidence="5" id="KW-1278">Translocase</keyword>
<dbReference type="GO" id="GO:0050136">
    <property type="term" value="F:NADH dehydrogenase (quinone) (non-electrogenic) activity"/>
    <property type="evidence" value="ECO:0007669"/>
    <property type="project" value="UniProtKB-UniRule"/>
</dbReference>
<name>A0A8D5JM29_9BACT</name>